<reference evidence="1" key="1">
    <citation type="journal article" date="2020" name="Stud. Mycol.">
        <title>101 Dothideomycetes genomes: a test case for predicting lifestyles and emergence of pathogens.</title>
        <authorList>
            <person name="Haridas S."/>
            <person name="Albert R."/>
            <person name="Binder M."/>
            <person name="Bloem J."/>
            <person name="Labutti K."/>
            <person name="Salamov A."/>
            <person name="Andreopoulos B."/>
            <person name="Baker S."/>
            <person name="Barry K."/>
            <person name="Bills G."/>
            <person name="Bluhm B."/>
            <person name="Cannon C."/>
            <person name="Castanera R."/>
            <person name="Culley D."/>
            <person name="Daum C."/>
            <person name="Ezra D."/>
            <person name="Gonzalez J."/>
            <person name="Henrissat B."/>
            <person name="Kuo A."/>
            <person name="Liang C."/>
            <person name="Lipzen A."/>
            <person name="Lutzoni F."/>
            <person name="Magnuson J."/>
            <person name="Mondo S."/>
            <person name="Nolan M."/>
            <person name="Ohm R."/>
            <person name="Pangilinan J."/>
            <person name="Park H.-J."/>
            <person name="Ramirez L."/>
            <person name="Alfaro M."/>
            <person name="Sun H."/>
            <person name="Tritt A."/>
            <person name="Yoshinaga Y."/>
            <person name="Zwiers L.-H."/>
            <person name="Turgeon B."/>
            <person name="Goodwin S."/>
            <person name="Spatafora J."/>
            <person name="Crous P."/>
            <person name="Grigoriev I."/>
        </authorList>
    </citation>
    <scope>NUCLEOTIDE SEQUENCE</scope>
    <source>
        <strain evidence="1">CBS 675.92</strain>
    </source>
</reference>
<dbReference type="Proteomes" id="UP000800035">
    <property type="component" value="Unassembled WGS sequence"/>
</dbReference>
<keyword evidence="2" id="KW-1185">Reference proteome</keyword>
<dbReference type="AlphaFoldDB" id="A0A6A5THB5"/>
<sequence>MPPPYLLHVNSALTQVTPETWKMYATEHISDLVNASAVTCAFLYEEIPLPIKAYAPANPRKFLTLYQTEFAEPMKTQKNYEFVQVYDPNGFGEEDPTPEIFTVEMHPKDRVDHDKWYREEHLEATSKLPGYRRSTRYVLGPRTPITKGDDPPFCIAIHEVDNVWKALSSKELEATNSPWTEKHMKESVPFILRSWKLVHAEGYSS</sequence>
<dbReference type="OrthoDB" id="2851338at2759"/>
<dbReference type="EMBL" id="ML977015">
    <property type="protein sequence ID" value="KAF1951758.1"/>
    <property type="molecule type" value="Genomic_DNA"/>
</dbReference>
<protein>
    <recommendedName>
        <fullName evidence="3">EthD domain-containing protein</fullName>
    </recommendedName>
</protein>
<proteinExistence type="predicted"/>
<evidence type="ECO:0000313" key="2">
    <source>
        <dbReference type="Proteomes" id="UP000800035"/>
    </source>
</evidence>
<gene>
    <name evidence="1" type="ORF">CC80DRAFT_597212</name>
</gene>
<accession>A0A6A5THB5</accession>
<evidence type="ECO:0008006" key="3">
    <source>
        <dbReference type="Google" id="ProtNLM"/>
    </source>
</evidence>
<name>A0A6A5THB5_9PLEO</name>
<evidence type="ECO:0000313" key="1">
    <source>
        <dbReference type="EMBL" id="KAF1951758.1"/>
    </source>
</evidence>
<organism evidence="1 2">
    <name type="scientific">Byssothecium circinans</name>
    <dbReference type="NCBI Taxonomy" id="147558"/>
    <lineage>
        <taxon>Eukaryota</taxon>
        <taxon>Fungi</taxon>
        <taxon>Dikarya</taxon>
        <taxon>Ascomycota</taxon>
        <taxon>Pezizomycotina</taxon>
        <taxon>Dothideomycetes</taxon>
        <taxon>Pleosporomycetidae</taxon>
        <taxon>Pleosporales</taxon>
        <taxon>Massarineae</taxon>
        <taxon>Massarinaceae</taxon>
        <taxon>Byssothecium</taxon>
    </lineage>
</organism>